<keyword evidence="2" id="KW-1185">Reference proteome</keyword>
<dbReference type="AlphaFoldDB" id="A0AAV2H5C8"/>
<sequence length="235" mass="26609">MSNSCANPIIYGFTNDSFRADMAVLCYFWFPFCHCMKKLANRKLSVSTNDSAYNKRFSTMRKTQSSSYRQGVYRNGSKVYIELRRDNMSRGRSLGSMNEFYRETLDVELRDSYSNGLCGRCCHLHHSCNPKSQHLSFINGGDYRCSINTHSQPALHRSVSGSSALSTSSVNNIDLDQSIYSTTDDIKVPYSQESPTTLAREFLFVSRMDDTSSGSYRLNPLPEVEMSDIAEFNSA</sequence>
<dbReference type="EMBL" id="CAXITT010000025">
    <property type="protein sequence ID" value="CAL1527984.1"/>
    <property type="molecule type" value="Genomic_DNA"/>
</dbReference>
<proteinExistence type="predicted"/>
<dbReference type="Proteomes" id="UP001497497">
    <property type="component" value="Unassembled WGS sequence"/>
</dbReference>
<evidence type="ECO:0000313" key="2">
    <source>
        <dbReference type="Proteomes" id="UP001497497"/>
    </source>
</evidence>
<evidence type="ECO:0000313" key="1">
    <source>
        <dbReference type="EMBL" id="CAL1527984.1"/>
    </source>
</evidence>
<reference evidence="1 2" key="1">
    <citation type="submission" date="2024-04" db="EMBL/GenBank/DDBJ databases">
        <authorList>
            <consortium name="Genoscope - CEA"/>
            <person name="William W."/>
        </authorList>
    </citation>
    <scope>NUCLEOTIDE SEQUENCE [LARGE SCALE GENOMIC DNA]</scope>
</reference>
<gene>
    <name evidence="1" type="ORF">GSLYS_00002154001</name>
</gene>
<organism evidence="1 2">
    <name type="scientific">Lymnaea stagnalis</name>
    <name type="common">Great pond snail</name>
    <name type="synonym">Helix stagnalis</name>
    <dbReference type="NCBI Taxonomy" id="6523"/>
    <lineage>
        <taxon>Eukaryota</taxon>
        <taxon>Metazoa</taxon>
        <taxon>Spiralia</taxon>
        <taxon>Lophotrochozoa</taxon>
        <taxon>Mollusca</taxon>
        <taxon>Gastropoda</taxon>
        <taxon>Heterobranchia</taxon>
        <taxon>Euthyneura</taxon>
        <taxon>Panpulmonata</taxon>
        <taxon>Hygrophila</taxon>
        <taxon>Lymnaeoidea</taxon>
        <taxon>Lymnaeidae</taxon>
        <taxon>Lymnaea</taxon>
    </lineage>
</organism>
<name>A0AAV2H5C8_LYMST</name>
<dbReference type="Gene3D" id="1.20.1070.10">
    <property type="entry name" value="Rhodopsin 7-helix transmembrane proteins"/>
    <property type="match status" value="1"/>
</dbReference>
<accession>A0AAV2H5C8</accession>
<protein>
    <recommendedName>
        <fullName evidence="3">G-protein coupled receptors family 1 profile domain-containing protein</fullName>
    </recommendedName>
</protein>
<comment type="caution">
    <text evidence="1">The sequence shown here is derived from an EMBL/GenBank/DDBJ whole genome shotgun (WGS) entry which is preliminary data.</text>
</comment>
<evidence type="ECO:0008006" key="3">
    <source>
        <dbReference type="Google" id="ProtNLM"/>
    </source>
</evidence>